<evidence type="ECO:0000313" key="2">
    <source>
        <dbReference type="Proteomes" id="UP001154240"/>
    </source>
</evidence>
<gene>
    <name evidence="1" type="ORF">OLX77_04440</name>
</gene>
<dbReference type="EMBL" id="JAPHEH010000001">
    <property type="protein sequence ID" value="MDG4475406.1"/>
    <property type="molecule type" value="Genomic_DNA"/>
</dbReference>
<comment type="caution">
    <text evidence="1">The sequence shown here is derived from an EMBL/GenBank/DDBJ whole genome shotgun (WGS) entry which is preliminary data.</text>
</comment>
<dbReference type="RefSeq" id="WP_307632378.1">
    <property type="nucleotide sequence ID" value="NZ_JAPHEH010000001.1"/>
</dbReference>
<proteinExistence type="predicted"/>
<accession>A0A9X4MFH8</accession>
<reference evidence="1" key="1">
    <citation type="journal article" date="2022" name="bioRxiv">
        <title>Thiovibrio frasassiensisgen. nov., sp. nov., an autotrophic, elemental sulfur disproportionating bacterium isolated from sulfidic karst sediment, and proposal of Thiovibrionaceae fam. nov.</title>
        <authorList>
            <person name="Aronson H."/>
            <person name="Thomas C."/>
            <person name="Bhattacharyya M."/>
            <person name="Eckstein S."/>
            <person name="Jensen S."/>
            <person name="Barco R."/>
            <person name="Macalady J."/>
            <person name="Amend J."/>
        </authorList>
    </citation>
    <scope>NUCLEOTIDE SEQUENCE</scope>
    <source>
        <strain evidence="1">RS19-109</strain>
    </source>
</reference>
<dbReference type="AlphaFoldDB" id="A0A9X4MFH8"/>
<evidence type="ECO:0000313" key="1">
    <source>
        <dbReference type="EMBL" id="MDG4475406.1"/>
    </source>
</evidence>
<name>A0A9X4MFH8_9BACT</name>
<protein>
    <submittedName>
        <fullName evidence="1">Uncharacterized protein</fullName>
    </submittedName>
</protein>
<keyword evidence="2" id="KW-1185">Reference proteome</keyword>
<reference evidence="1" key="2">
    <citation type="submission" date="2022-10" db="EMBL/GenBank/DDBJ databases">
        <authorList>
            <person name="Aronson H.S."/>
        </authorList>
    </citation>
    <scope>NUCLEOTIDE SEQUENCE</scope>
    <source>
        <strain evidence="1">RS19-109</strain>
    </source>
</reference>
<organism evidence="1 2">
    <name type="scientific">Thiovibrio frasassiensis</name>
    <dbReference type="NCBI Taxonomy" id="2984131"/>
    <lineage>
        <taxon>Bacteria</taxon>
        <taxon>Pseudomonadati</taxon>
        <taxon>Thermodesulfobacteriota</taxon>
        <taxon>Desulfobulbia</taxon>
        <taxon>Desulfobulbales</taxon>
        <taxon>Thiovibrionaceae</taxon>
        <taxon>Thiovibrio</taxon>
    </lineage>
</organism>
<sequence length="288" mass="32776">MGKGIVVMEEEIKPLSSRERMLREELERRIISEFGAFHRVGTALAEINERQLYRETHRTFESYCKNLWDMARGTAYRYIAAAEVFENVSKLETNTDETMTLLPINEAQVRPLTRLKPEQQVAVWRSVVDTAGPGRKITASLVNKAVKGFLGERVVKAIRTAKAKVRLSPVSAEFIEVFEAFADQLIKEKESGYKYTPRVEIIKRLDQLRAEIAMDGEEIEGPAFHGGSDDTSKLLRAGYRLFRTDRSSMTVKEHGGTGWKKHSGPFDTIKAMDEELKTILQDEKHLRG</sequence>
<dbReference type="Proteomes" id="UP001154240">
    <property type="component" value="Unassembled WGS sequence"/>
</dbReference>